<dbReference type="Proteomes" id="UP000057609">
    <property type="component" value="Chromosome"/>
</dbReference>
<sequence>MDERTCRRMPVRVGCWLVELDGLSCLYTFDISENGVSVVTEDPFPVGQVVKLQFFTPHSARAVTLEAEVVWSCLEPEGGMGLKFINLDEKGRGVLREFSLLLRQQQGEAADHSRE</sequence>
<dbReference type="AlphaFoldDB" id="A0A0B5BJF4"/>
<protein>
    <submittedName>
        <fullName evidence="2">Pilus assembly protein PilZ</fullName>
    </submittedName>
</protein>
<name>A0A0B5BJF4_9BACT</name>
<gene>
    <name evidence="2" type="ORF">GPICK_15755</name>
</gene>
<dbReference type="STRING" id="345632.GPICK_15755"/>
<proteinExistence type="predicted"/>
<reference evidence="2 3" key="1">
    <citation type="journal article" date="2015" name="Genome Announc.">
        <title>Complete Genome of Geobacter pickeringii G13T, a Metal-Reducing Isolate from Sedimentary Kaolin Deposits.</title>
        <authorList>
            <person name="Badalamenti J.P."/>
            <person name="Bond D.R."/>
        </authorList>
    </citation>
    <scope>NUCLEOTIDE SEQUENCE [LARGE SCALE GENOMIC DNA]</scope>
    <source>
        <strain evidence="2 3">G13</strain>
    </source>
</reference>
<evidence type="ECO:0000259" key="1">
    <source>
        <dbReference type="Pfam" id="PF07238"/>
    </source>
</evidence>
<dbReference type="HOGENOM" id="CLU_2206269_0_0_7"/>
<organism evidence="2 3">
    <name type="scientific">Geobacter pickeringii</name>
    <dbReference type="NCBI Taxonomy" id="345632"/>
    <lineage>
        <taxon>Bacteria</taxon>
        <taxon>Pseudomonadati</taxon>
        <taxon>Thermodesulfobacteriota</taxon>
        <taxon>Desulfuromonadia</taxon>
        <taxon>Geobacterales</taxon>
        <taxon>Geobacteraceae</taxon>
        <taxon>Geobacter</taxon>
    </lineage>
</organism>
<dbReference type="EMBL" id="CP009788">
    <property type="protein sequence ID" value="AJE04630.1"/>
    <property type="molecule type" value="Genomic_DNA"/>
</dbReference>
<evidence type="ECO:0000313" key="3">
    <source>
        <dbReference type="Proteomes" id="UP000057609"/>
    </source>
</evidence>
<dbReference type="RefSeq" id="WP_039744819.1">
    <property type="nucleotide sequence ID" value="NZ_CP009788.1"/>
</dbReference>
<dbReference type="OrthoDB" id="5398099at2"/>
<feature type="domain" description="PilZ" evidence="1">
    <location>
        <begin position="4"/>
        <end position="98"/>
    </location>
</feature>
<accession>A0A0B5BJF4</accession>
<dbReference type="Gene3D" id="2.40.10.220">
    <property type="entry name" value="predicted glycosyltransferase like domains"/>
    <property type="match status" value="1"/>
</dbReference>
<dbReference type="InterPro" id="IPR009875">
    <property type="entry name" value="PilZ_domain"/>
</dbReference>
<dbReference type="Pfam" id="PF07238">
    <property type="entry name" value="PilZ"/>
    <property type="match status" value="1"/>
</dbReference>
<dbReference type="SUPFAM" id="SSF141371">
    <property type="entry name" value="PilZ domain-like"/>
    <property type="match status" value="1"/>
</dbReference>
<keyword evidence="3" id="KW-1185">Reference proteome</keyword>
<dbReference type="KEGG" id="gpi:GPICK_15755"/>
<evidence type="ECO:0000313" key="2">
    <source>
        <dbReference type="EMBL" id="AJE04630.1"/>
    </source>
</evidence>
<dbReference type="GO" id="GO:0035438">
    <property type="term" value="F:cyclic-di-GMP binding"/>
    <property type="evidence" value="ECO:0007669"/>
    <property type="project" value="InterPro"/>
</dbReference>